<evidence type="ECO:0000313" key="2">
    <source>
        <dbReference type="EMBL" id="MDM8202442.1"/>
    </source>
</evidence>
<feature type="transmembrane region" description="Helical" evidence="1">
    <location>
        <begin position="56"/>
        <end position="74"/>
    </location>
</feature>
<feature type="transmembrane region" description="Helical" evidence="1">
    <location>
        <begin position="12"/>
        <end position="29"/>
    </location>
</feature>
<dbReference type="Proteomes" id="UP001529380">
    <property type="component" value="Unassembled WGS sequence"/>
</dbReference>
<dbReference type="EMBL" id="SLUM01000002">
    <property type="protein sequence ID" value="TCL61422.1"/>
    <property type="molecule type" value="Genomic_DNA"/>
</dbReference>
<keyword evidence="1" id="KW-1133">Transmembrane helix</keyword>
<dbReference type="Gene3D" id="1.10.1760.20">
    <property type="match status" value="1"/>
</dbReference>
<keyword evidence="1" id="KW-0812">Transmembrane</keyword>
<reference evidence="3 4" key="1">
    <citation type="submission" date="2019-03" db="EMBL/GenBank/DDBJ databases">
        <title>Genomic Encyclopedia of Type Strains, Phase IV (KMG-IV): sequencing the most valuable type-strain genomes for metagenomic binning, comparative biology and taxonomic classification.</title>
        <authorList>
            <person name="Goeker M."/>
        </authorList>
    </citation>
    <scope>NUCLEOTIDE SEQUENCE [LARGE SCALE GENOMIC DNA]</scope>
    <source>
        <strain evidence="3 4">DSM 100451</strain>
    </source>
</reference>
<evidence type="ECO:0000313" key="5">
    <source>
        <dbReference type="Proteomes" id="UP001529380"/>
    </source>
</evidence>
<organism evidence="3 4">
    <name type="scientific">Allofournierella massiliensis</name>
    <dbReference type="NCBI Taxonomy" id="1650663"/>
    <lineage>
        <taxon>Bacteria</taxon>
        <taxon>Bacillati</taxon>
        <taxon>Bacillota</taxon>
        <taxon>Clostridia</taxon>
        <taxon>Eubacteriales</taxon>
        <taxon>Oscillospiraceae</taxon>
        <taxon>Allofournierella</taxon>
    </lineage>
</organism>
<evidence type="ECO:0000313" key="3">
    <source>
        <dbReference type="EMBL" id="TCL61422.1"/>
    </source>
</evidence>
<gene>
    <name evidence="3" type="ORF">EDD77_102162</name>
    <name evidence="2" type="ORF">QUW08_14250</name>
</gene>
<sequence>MAKSTTRTHALVECALMIALATILSYIPIFKLPHGGSITLVSMLPIILVSFRRGPAWSLLTAFVFSLIQLLLGVSDLTYCQTLGAVVGSVLLDFLIAFTVLGLAGLIAKPIPNRLAGVCVGTLAVCLLRYLCSFLSGYIVWKDYDYAFEWMTEFGWGAQIASMGENALCWLYSAVYNGTYMLPEAILTTVVAIVLYKMLPKLFAPQA</sequence>
<dbReference type="AlphaFoldDB" id="A0A4R1R7W2"/>
<dbReference type="EMBL" id="JAUDCL010000039">
    <property type="protein sequence ID" value="MDM8202442.1"/>
    <property type="molecule type" value="Genomic_DNA"/>
</dbReference>
<dbReference type="GeneID" id="97382513"/>
<dbReference type="Proteomes" id="UP000295184">
    <property type="component" value="Unassembled WGS sequence"/>
</dbReference>
<dbReference type="GO" id="GO:0005886">
    <property type="term" value="C:plasma membrane"/>
    <property type="evidence" value="ECO:0007669"/>
    <property type="project" value="InterPro"/>
</dbReference>
<feature type="transmembrane region" description="Helical" evidence="1">
    <location>
        <begin position="115"/>
        <end position="141"/>
    </location>
</feature>
<dbReference type="RefSeq" id="WP_058966334.1">
    <property type="nucleotide sequence ID" value="NZ_CABKVM010000019.1"/>
</dbReference>
<reference evidence="2 5" key="2">
    <citation type="submission" date="2023-06" db="EMBL/GenBank/DDBJ databases">
        <title>Identification and characterization of horizontal gene transfer across gut microbiota members of farm animals based on homology search.</title>
        <authorList>
            <person name="Schwarzerova J."/>
            <person name="Nykrynova M."/>
            <person name="Jureckova K."/>
            <person name="Cejkova D."/>
            <person name="Rychlik I."/>
        </authorList>
    </citation>
    <scope>NUCLEOTIDE SEQUENCE [LARGE SCALE GENOMIC DNA]</scope>
    <source>
        <strain evidence="2 5">ET340</strain>
    </source>
</reference>
<feature type="transmembrane region" description="Helical" evidence="1">
    <location>
        <begin position="35"/>
        <end position="51"/>
    </location>
</feature>
<keyword evidence="5" id="KW-1185">Reference proteome</keyword>
<dbReference type="STRING" id="1650663.GCA_001486665_02996"/>
<name>A0A4R1R7W2_9FIRM</name>
<reference evidence="2 5" key="4">
    <citation type="submission" date="2023-06" db="EMBL/GenBank/DDBJ databases">
        <authorList>
            <person name="Zeman M."/>
            <person name="Kubasova T."/>
            <person name="Jahodarova E."/>
            <person name="Nykrynova M."/>
            <person name="Rychlik I."/>
        </authorList>
    </citation>
    <scope>NUCLEOTIDE SEQUENCE [LARGE SCALE GENOMIC DNA]</scope>
    <source>
        <strain evidence="2 5">ET340</strain>
    </source>
</reference>
<keyword evidence="1" id="KW-0472">Membrane</keyword>
<reference evidence="5" key="3">
    <citation type="submission" date="2023-06" db="EMBL/GenBank/DDBJ databases">
        <title>Identification and characterization of horizontal gene transfer across gut microbiota members of farm animals based on homology search.</title>
        <authorList>
            <person name="Zeman M."/>
            <person name="Kubasova T."/>
            <person name="Jahodarova E."/>
            <person name="Nykrynova M."/>
            <person name="Rychlik I."/>
        </authorList>
    </citation>
    <scope>NUCLEOTIDE SEQUENCE [LARGE SCALE GENOMIC DNA]</scope>
    <source>
        <strain evidence="5">ET340</strain>
    </source>
</reference>
<feature type="transmembrane region" description="Helical" evidence="1">
    <location>
        <begin position="180"/>
        <end position="199"/>
    </location>
</feature>
<accession>A0A4R1R7W2</accession>
<feature type="transmembrane region" description="Helical" evidence="1">
    <location>
        <begin position="86"/>
        <end position="108"/>
    </location>
</feature>
<dbReference type="Pfam" id="PF09515">
    <property type="entry name" value="Thia_YuaJ"/>
    <property type="match status" value="1"/>
</dbReference>
<evidence type="ECO:0000313" key="4">
    <source>
        <dbReference type="Proteomes" id="UP000295184"/>
    </source>
</evidence>
<comment type="caution">
    <text evidence="3">The sequence shown here is derived from an EMBL/GenBank/DDBJ whole genome shotgun (WGS) entry which is preliminary data.</text>
</comment>
<dbReference type="InterPro" id="IPR012651">
    <property type="entry name" value="Thia_Transptr_ThiT"/>
</dbReference>
<dbReference type="OrthoDB" id="9795813at2"/>
<proteinExistence type="predicted"/>
<dbReference type="GO" id="GO:0015234">
    <property type="term" value="F:thiamine transmembrane transporter activity"/>
    <property type="evidence" value="ECO:0007669"/>
    <property type="project" value="InterPro"/>
</dbReference>
<protein>
    <submittedName>
        <fullName evidence="2 3">Thiamine transporter</fullName>
    </submittedName>
</protein>
<evidence type="ECO:0000256" key="1">
    <source>
        <dbReference type="SAM" id="Phobius"/>
    </source>
</evidence>